<organism evidence="1 2">
    <name type="scientific">Sphingomonas abietis</name>
    <dbReference type="NCBI Taxonomy" id="3012344"/>
    <lineage>
        <taxon>Bacteria</taxon>
        <taxon>Pseudomonadati</taxon>
        <taxon>Pseudomonadota</taxon>
        <taxon>Alphaproteobacteria</taxon>
        <taxon>Sphingomonadales</taxon>
        <taxon>Sphingomonadaceae</taxon>
        <taxon>Sphingomonas</taxon>
    </lineage>
</organism>
<dbReference type="RefSeq" id="WP_270076025.1">
    <property type="nucleotide sequence ID" value="NZ_CP115174.1"/>
</dbReference>
<accession>A0ABY7NLM5</accession>
<proteinExistence type="predicted"/>
<evidence type="ECO:0000313" key="2">
    <source>
        <dbReference type="Proteomes" id="UP001210865"/>
    </source>
</evidence>
<dbReference type="Pfam" id="PF17914">
    <property type="entry name" value="HopA1"/>
    <property type="match status" value="1"/>
</dbReference>
<dbReference type="InterPro" id="IPR040871">
    <property type="entry name" value="HopA1"/>
</dbReference>
<keyword evidence="2" id="KW-1185">Reference proteome</keyword>
<dbReference type="Proteomes" id="UP001210865">
    <property type="component" value="Chromosome"/>
</dbReference>
<name>A0ABY7NLM5_9SPHN</name>
<protein>
    <submittedName>
        <fullName evidence="1">T3SS effector HopA1 family protein</fullName>
    </submittedName>
</protein>
<reference evidence="1 2" key="1">
    <citation type="submission" date="2022-12" db="EMBL/GenBank/DDBJ databases">
        <title>Sphingomonas abieness sp. nov., an endophytic bacterium isolated from Abies koreana.</title>
        <authorList>
            <person name="Jiang L."/>
            <person name="Lee J."/>
        </authorList>
    </citation>
    <scope>NUCLEOTIDE SEQUENCE [LARGE SCALE GENOMIC DNA]</scope>
    <source>
        <strain evidence="2">PAMB 00755</strain>
    </source>
</reference>
<gene>
    <name evidence="1" type="ORF">PBT88_14430</name>
</gene>
<evidence type="ECO:0000313" key="1">
    <source>
        <dbReference type="EMBL" id="WBO21376.1"/>
    </source>
</evidence>
<sequence>MSALEDVLRGVAADVRIVGAGLASLSSGARFAFGRPDQPTAGLSEAIYGRHYCRPGQPDSAAAGDDARFLADLRVANPVAMRDGGVRELRSEGHYFVVGRPVAEAAAGRQVRFYWNITSHGAPYLLQALGAGLERRRIPFQLKVPVSIAGYDRADTGVLYCAAEDVAAAIDVIEAVHIALGTALRPDVPLFVRRLAAGLGFAESPQSGESFGLQRSRLLAEGLIAAQSAGTLPVEAMAARLAGYGLPADRLDRNPATCFPYDFAAFGV</sequence>
<dbReference type="EMBL" id="CP115174">
    <property type="protein sequence ID" value="WBO21376.1"/>
    <property type="molecule type" value="Genomic_DNA"/>
</dbReference>